<dbReference type="GeneID" id="20811969"/>
<evidence type="ECO:0000313" key="2">
    <source>
        <dbReference type="EMBL" id="ETV76030.1"/>
    </source>
</evidence>
<dbReference type="InterPro" id="IPR016197">
    <property type="entry name" value="Chromo-like_dom_sf"/>
</dbReference>
<dbReference type="RefSeq" id="XP_009834672.1">
    <property type="nucleotide sequence ID" value="XM_009836370.1"/>
</dbReference>
<dbReference type="OrthoDB" id="167591at2759"/>
<evidence type="ECO:0000259" key="1">
    <source>
        <dbReference type="PROSITE" id="PS50013"/>
    </source>
</evidence>
<reference evidence="2" key="1">
    <citation type="submission" date="2013-12" db="EMBL/GenBank/DDBJ databases">
        <title>The Genome Sequence of Aphanomyces astaci APO3.</title>
        <authorList>
            <consortium name="The Broad Institute Genomics Platform"/>
            <person name="Russ C."/>
            <person name="Tyler B."/>
            <person name="van West P."/>
            <person name="Dieguez-Uribeondo J."/>
            <person name="Young S.K."/>
            <person name="Zeng Q."/>
            <person name="Gargeya S."/>
            <person name="Fitzgerald M."/>
            <person name="Abouelleil A."/>
            <person name="Alvarado L."/>
            <person name="Chapman S.B."/>
            <person name="Gainer-Dewar J."/>
            <person name="Goldberg J."/>
            <person name="Griggs A."/>
            <person name="Gujja S."/>
            <person name="Hansen M."/>
            <person name="Howarth C."/>
            <person name="Imamovic A."/>
            <person name="Ireland A."/>
            <person name="Larimer J."/>
            <person name="McCowan C."/>
            <person name="Murphy C."/>
            <person name="Pearson M."/>
            <person name="Poon T.W."/>
            <person name="Priest M."/>
            <person name="Roberts A."/>
            <person name="Saif S."/>
            <person name="Shea T."/>
            <person name="Sykes S."/>
            <person name="Wortman J."/>
            <person name="Nusbaum C."/>
            <person name="Birren B."/>
        </authorList>
    </citation>
    <scope>NUCLEOTIDE SEQUENCE [LARGE SCALE GENOMIC DNA]</scope>
    <source>
        <strain evidence="2">APO3</strain>
    </source>
</reference>
<dbReference type="SUPFAM" id="SSF54160">
    <property type="entry name" value="Chromo domain-like"/>
    <property type="match status" value="1"/>
</dbReference>
<sequence>MKRLHNVFNVDRLKKCPGQTDRFTNRPIPKATPMLLDDSGHEVFILEELLKQWQFNRKKEILVKWHGLPDYESTWELERDIKHVSHFKRLVQDLRAKILAAKSITRGEFYDQARLACGVLGHGLQKFLLQSAPFILDAKSAKR</sequence>
<feature type="domain" description="Chromo" evidence="1">
    <location>
        <begin position="44"/>
        <end position="106"/>
    </location>
</feature>
<proteinExistence type="predicted"/>
<accession>W4G8M3</accession>
<name>W4G8M3_APHAT</name>
<dbReference type="InterPro" id="IPR023780">
    <property type="entry name" value="Chromo_domain"/>
</dbReference>
<dbReference type="EMBL" id="KI913138">
    <property type="protein sequence ID" value="ETV76030.1"/>
    <property type="molecule type" value="Genomic_DNA"/>
</dbReference>
<dbReference type="Gene3D" id="2.40.50.40">
    <property type="match status" value="1"/>
</dbReference>
<dbReference type="InterPro" id="IPR000953">
    <property type="entry name" value="Chromo/chromo_shadow_dom"/>
</dbReference>
<dbReference type="VEuPathDB" id="FungiDB:H257_09973"/>
<dbReference type="Pfam" id="PF00385">
    <property type="entry name" value="Chromo"/>
    <property type="match status" value="1"/>
</dbReference>
<dbReference type="PROSITE" id="PS50013">
    <property type="entry name" value="CHROMO_2"/>
    <property type="match status" value="1"/>
</dbReference>
<dbReference type="AlphaFoldDB" id="W4G8M3"/>
<protein>
    <recommendedName>
        <fullName evidence="1">Chromo domain-containing protein</fullName>
    </recommendedName>
</protein>
<gene>
    <name evidence="2" type="ORF">H257_09973</name>
</gene>
<organism evidence="2">
    <name type="scientific">Aphanomyces astaci</name>
    <name type="common">Crayfish plague agent</name>
    <dbReference type="NCBI Taxonomy" id="112090"/>
    <lineage>
        <taxon>Eukaryota</taxon>
        <taxon>Sar</taxon>
        <taxon>Stramenopiles</taxon>
        <taxon>Oomycota</taxon>
        <taxon>Saprolegniomycetes</taxon>
        <taxon>Saprolegniales</taxon>
        <taxon>Verrucalvaceae</taxon>
        <taxon>Aphanomyces</taxon>
    </lineage>
</organism>